<feature type="transmembrane region" description="Helical" evidence="6">
    <location>
        <begin position="271"/>
        <end position="288"/>
    </location>
</feature>
<feature type="transmembrane region" description="Helical" evidence="6">
    <location>
        <begin position="239"/>
        <end position="259"/>
    </location>
</feature>
<evidence type="ECO:0000313" key="8">
    <source>
        <dbReference type="WBParaSite" id="mrna-Wban_04800"/>
    </source>
</evidence>
<reference evidence="8" key="3">
    <citation type="submission" date="2024-02" db="UniProtKB">
        <authorList>
            <consortium name="WormBaseParasite"/>
        </authorList>
    </citation>
    <scope>IDENTIFICATION</scope>
    <source>
        <strain evidence="8">pt0022</strain>
    </source>
</reference>
<proteinExistence type="inferred from homology"/>
<comment type="subcellular location">
    <subcellularLocation>
        <location evidence="6">Cell membrane</location>
        <topology evidence="6">Multi-pass membrane protein</topology>
    </subcellularLocation>
    <subcellularLocation>
        <location evidence="1">Membrane</location>
    </subcellularLocation>
</comment>
<comment type="function">
    <text evidence="6">Forms chloride channels.</text>
</comment>
<dbReference type="WBParaSite" id="mrna-Wban_04800">
    <property type="protein sequence ID" value="mrna-Wban_04800"/>
    <property type="gene ID" value="Wban_04800"/>
</dbReference>
<reference evidence="7" key="1">
    <citation type="submission" date="2015-03" db="EMBL/GenBank/DDBJ databases">
        <title>Wuchereria bancrofti Genome Sequencing Papua New Guinea Strain.</title>
        <authorList>
            <person name="Small S.T."/>
            <person name="Serre D."/>
            <person name="Zimmerman P.A."/>
        </authorList>
    </citation>
    <scope>NUCLEOTIDE SEQUENCE [LARGE SCALE GENOMIC DNA]</scope>
    <source>
        <strain evidence="7">pt0022</strain>
    </source>
</reference>
<comment type="similarity">
    <text evidence="5 6">Belongs to the anion channel-forming bestrophin (TC 1.A.46) family. Calcium-sensitive chloride channel subfamily.</text>
</comment>
<dbReference type="Proteomes" id="UP000093561">
    <property type="component" value="Unassembled WGS sequence"/>
</dbReference>
<evidence type="ECO:0000256" key="1">
    <source>
        <dbReference type="ARBA" id="ARBA00004370"/>
    </source>
</evidence>
<keyword evidence="6" id="KW-0407">Ion channel</keyword>
<keyword evidence="3 6" id="KW-1133">Transmembrane helix</keyword>
<evidence type="ECO:0000256" key="5">
    <source>
        <dbReference type="ARBA" id="ARBA00034769"/>
    </source>
</evidence>
<evidence type="ECO:0000256" key="6">
    <source>
        <dbReference type="RuleBase" id="RU363126"/>
    </source>
</evidence>
<dbReference type="InterPro" id="IPR000615">
    <property type="entry name" value="Bestrophin"/>
</dbReference>
<feature type="transmembrane region" description="Helical" evidence="6">
    <location>
        <begin position="75"/>
        <end position="94"/>
    </location>
</feature>
<keyword evidence="6" id="KW-0406">Ion transport</keyword>
<evidence type="ECO:0000256" key="2">
    <source>
        <dbReference type="ARBA" id="ARBA00022692"/>
    </source>
</evidence>
<sequence length="619" mass="71107">MTVQYNLDVSTSRPWTLFKLLFRWRGSIWKSVTLELFVWLLLFAVISVIYRFVLSKEQVSTFEQFVHYCDEKLDYIPLNFMLGFFVTIVVSRWVNFFVNIGYIDNIALMVAAYIKGSDDGTRMLRRNIIRYCVLSQALVFRDISMRVRKRFPTIEALVAAGFMMKHEKEKYDAIQYRYAKYWMPFQWALSLCQEARNQQKISSDVLLEKVGEEIKRFRTNLAILCNFDWVPLPIMYPQLIVLAVHTYFLVGAIARQFITSENAKNKSTLDMYLPVMTIIQFVFYMGWLKVAEAMLNPFGEDDDDFECNFLLDKNLSVGITIVDDGCNKIPALLKDVFWSETQIEPLYSAESARGEYRLSGLTGSTANIQLTDQNRKIKMLPLSRELDNHHLISGLLRSSMRRSLRGGRTDHHGGIMNIVRQKFGRSLSHSHFNTSQNADDNSNKTNQTVNELSVAEKGYSKWMSNSESRRSSLSRVLETIINESYDNPNVNLSDEDLPLTLKQISINDGRHTGHLALSQTSTLHRLEDLEEETEDTMSRKNTKADNTNPVTGYTYVNCARSRNSDVWISAVDGSSLIVIRRRSLPSSDANCASVQTAIRRQKSWPEVNLENKSSLNLAT</sequence>
<dbReference type="GO" id="GO:0005254">
    <property type="term" value="F:chloride channel activity"/>
    <property type="evidence" value="ECO:0007669"/>
    <property type="project" value="UniProtKB-KW"/>
</dbReference>
<keyword evidence="4 6" id="KW-0472">Membrane</keyword>
<keyword evidence="2 6" id="KW-0812">Transmembrane</keyword>
<accession>A0AAF5RV68</accession>
<dbReference type="PANTHER" id="PTHR10736:SF0">
    <property type="entry name" value="BESTROPHIN HOMOLOG"/>
    <property type="match status" value="1"/>
</dbReference>
<name>A0AAF5RV68_WUCBA</name>
<dbReference type="AlphaFoldDB" id="A0AAF5RV68"/>
<keyword evidence="6" id="KW-0868">Chloride</keyword>
<dbReference type="GO" id="GO:0005886">
    <property type="term" value="C:plasma membrane"/>
    <property type="evidence" value="ECO:0007669"/>
    <property type="project" value="UniProtKB-SubCell"/>
</dbReference>
<keyword evidence="6" id="KW-1003">Cell membrane</keyword>
<evidence type="ECO:0000256" key="4">
    <source>
        <dbReference type="ARBA" id="ARBA00023136"/>
    </source>
</evidence>
<keyword evidence="6" id="KW-0813">Transport</keyword>
<feature type="transmembrane region" description="Helical" evidence="6">
    <location>
        <begin position="36"/>
        <end position="54"/>
    </location>
</feature>
<evidence type="ECO:0000256" key="3">
    <source>
        <dbReference type="ARBA" id="ARBA00022989"/>
    </source>
</evidence>
<dbReference type="InterPro" id="IPR021134">
    <property type="entry name" value="Bestrophin-like"/>
</dbReference>
<protein>
    <recommendedName>
        <fullName evidence="6">Bestrophin homolog</fullName>
    </recommendedName>
</protein>
<keyword evidence="6" id="KW-0869">Chloride channel</keyword>
<reference evidence="7" key="2">
    <citation type="journal article" date="2016" name="Mol. Ecol.">
        <title>Population genomics of the filarial nematode parasite Wuchereria bancrofti from mosquitoes.</title>
        <authorList>
            <person name="Small S.T."/>
            <person name="Reimer L.J."/>
            <person name="Tisch D.J."/>
            <person name="King C.L."/>
            <person name="Christensen B.M."/>
            <person name="Siba P.M."/>
            <person name="Kazura J.W."/>
            <person name="Serre D."/>
            <person name="Zimmerman P.A."/>
        </authorList>
    </citation>
    <scope>NUCLEOTIDE SEQUENCE</scope>
    <source>
        <strain evidence="7">pt0022</strain>
    </source>
</reference>
<organism evidence="7 8">
    <name type="scientific">Wuchereria bancrofti</name>
    <dbReference type="NCBI Taxonomy" id="6293"/>
    <lineage>
        <taxon>Eukaryota</taxon>
        <taxon>Metazoa</taxon>
        <taxon>Ecdysozoa</taxon>
        <taxon>Nematoda</taxon>
        <taxon>Chromadorea</taxon>
        <taxon>Rhabditida</taxon>
        <taxon>Spirurina</taxon>
        <taxon>Spiruromorpha</taxon>
        <taxon>Filarioidea</taxon>
        <taxon>Onchocercidae</taxon>
        <taxon>Wuchereria</taxon>
    </lineage>
</organism>
<evidence type="ECO:0000313" key="7">
    <source>
        <dbReference type="Proteomes" id="UP000093561"/>
    </source>
</evidence>
<dbReference type="GO" id="GO:0034707">
    <property type="term" value="C:chloride channel complex"/>
    <property type="evidence" value="ECO:0007669"/>
    <property type="project" value="UniProtKB-KW"/>
</dbReference>
<dbReference type="Pfam" id="PF01062">
    <property type="entry name" value="Bestrophin"/>
    <property type="match status" value="1"/>
</dbReference>
<dbReference type="PANTHER" id="PTHR10736">
    <property type="entry name" value="BESTROPHIN"/>
    <property type="match status" value="1"/>
</dbReference>